<keyword evidence="9" id="KW-0325">Glycoprotein</keyword>
<dbReference type="Gene3D" id="1.20.1070.10">
    <property type="entry name" value="Rhodopsin 7-helix transmembrane proteins"/>
    <property type="match status" value="1"/>
</dbReference>
<feature type="domain" description="G-protein coupled receptors family 1 profile" evidence="12">
    <location>
        <begin position="37"/>
        <end position="282"/>
    </location>
</feature>
<feature type="transmembrane region" description="Helical" evidence="11">
    <location>
        <begin position="316"/>
        <end position="334"/>
    </location>
</feature>
<dbReference type="GO" id="GO:0001973">
    <property type="term" value="P:G protein-coupled adenosine receptor signaling pathway"/>
    <property type="evidence" value="ECO:0000318"/>
    <property type="project" value="GO_Central"/>
</dbReference>
<dbReference type="Proteomes" id="UP000000305">
    <property type="component" value="Unassembled WGS sequence"/>
</dbReference>
<dbReference type="InParanoid" id="E9H4W3"/>
<reference evidence="13 14" key="1">
    <citation type="journal article" date="2011" name="Science">
        <title>The ecoresponsive genome of Daphnia pulex.</title>
        <authorList>
            <person name="Colbourne J.K."/>
            <person name="Pfrender M.E."/>
            <person name="Gilbert D."/>
            <person name="Thomas W.K."/>
            <person name="Tucker A."/>
            <person name="Oakley T.H."/>
            <person name="Tokishita S."/>
            <person name="Aerts A."/>
            <person name="Arnold G.J."/>
            <person name="Basu M.K."/>
            <person name="Bauer D.J."/>
            <person name="Caceres C.E."/>
            <person name="Carmel L."/>
            <person name="Casola C."/>
            <person name="Choi J.H."/>
            <person name="Detter J.C."/>
            <person name="Dong Q."/>
            <person name="Dusheyko S."/>
            <person name="Eads B.D."/>
            <person name="Frohlich T."/>
            <person name="Geiler-Samerotte K.A."/>
            <person name="Gerlach D."/>
            <person name="Hatcher P."/>
            <person name="Jogdeo S."/>
            <person name="Krijgsveld J."/>
            <person name="Kriventseva E.V."/>
            <person name="Kultz D."/>
            <person name="Laforsch C."/>
            <person name="Lindquist E."/>
            <person name="Lopez J."/>
            <person name="Manak J.R."/>
            <person name="Muller J."/>
            <person name="Pangilinan J."/>
            <person name="Patwardhan R.P."/>
            <person name="Pitluck S."/>
            <person name="Pritham E.J."/>
            <person name="Rechtsteiner A."/>
            <person name="Rho M."/>
            <person name="Rogozin I.B."/>
            <person name="Sakarya O."/>
            <person name="Salamov A."/>
            <person name="Schaack S."/>
            <person name="Shapiro H."/>
            <person name="Shiga Y."/>
            <person name="Skalitzky C."/>
            <person name="Smith Z."/>
            <person name="Souvorov A."/>
            <person name="Sung W."/>
            <person name="Tang Z."/>
            <person name="Tsuchiya D."/>
            <person name="Tu H."/>
            <person name="Vos H."/>
            <person name="Wang M."/>
            <person name="Wolf Y.I."/>
            <person name="Yamagata H."/>
            <person name="Yamada T."/>
            <person name="Ye Y."/>
            <person name="Shaw J.R."/>
            <person name="Andrews J."/>
            <person name="Crease T.J."/>
            <person name="Tang H."/>
            <person name="Lucas S.M."/>
            <person name="Robertson H.M."/>
            <person name="Bork P."/>
            <person name="Koonin E.V."/>
            <person name="Zdobnov E.M."/>
            <person name="Grigoriev I.V."/>
            <person name="Lynch M."/>
            <person name="Boore J.L."/>
        </authorList>
    </citation>
    <scope>NUCLEOTIDE SEQUENCE [LARGE SCALE GENOMIC DNA]</scope>
</reference>
<dbReference type="KEGG" id="dpx:DAPPUDRAFT_110001"/>
<feature type="transmembrane region" description="Helical" evidence="11">
    <location>
        <begin position="273"/>
        <end position="296"/>
    </location>
</feature>
<dbReference type="InterPro" id="IPR000276">
    <property type="entry name" value="GPCR_Rhodpsn"/>
</dbReference>
<evidence type="ECO:0000256" key="1">
    <source>
        <dbReference type="ARBA" id="ARBA00004651"/>
    </source>
</evidence>
<keyword evidence="4 11" id="KW-0812">Transmembrane</keyword>
<dbReference type="InterPro" id="IPR017452">
    <property type="entry name" value="GPCR_Rhodpsn_7TM"/>
</dbReference>
<feature type="transmembrane region" description="Helical" evidence="11">
    <location>
        <begin position="22"/>
        <end position="46"/>
    </location>
</feature>
<evidence type="ECO:0000256" key="9">
    <source>
        <dbReference type="ARBA" id="ARBA00023180"/>
    </source>
</evidence>
<keyword evidence="8" id="KW-0675">Receptor</keyword>
<evidence type="ECO:0000256" key="5">
    <source>
        <dbReference type="ARBA" id="ARBA00022989"/>
    </source>
</evidence>
<keyword evidence="7 11" id="KW-0472">Membrane</keyword>
<organism evidence="13 14">
    <name type="scientific">Daphnia pulex</name>
    <name type="common">Water flea</name>
    <dbReference type="NCBI Taxonomy" id="6669"/>
    <lineage>
        <taxon>Eukaryota</taxon>
        <taxon>Metazoa</taxon>
        <taxon>Ecdysozoa</taxon>
        <taxon>Arthropoda</taxon>
        <taxon>Crustacea</taxon>
        <taxon>Branchiopoda</taxon>
        <taxon>Diplostraca</taxon>
        <taxon>Cladocera</taxon>
        <taxon>Anomopoda</taxon>
        <taxon>Daphniidae</taxon>
        <taxon>Daphnia</taxon>
    </lineage>
</organism>
<dbReference type="SUPFAM" id="SSF81321">
    <property type="entry name" value="Family A G protein-coupled receptor-like"/>
    <property type="match status" value="1"/>
</dbReference>
<feature type="transmembrane region" description="Helical" evidence="11">
    <location>
        <begin position="134"/>
        <end position="156"/>
    </location>
</feature>
<proteinExistence type="inferred from homology"/>
<accession>E9H4W3</accession>
<dbReference type="PANTHER" id="PTHR24246:SF27">
    <property type="entry name" value="ADENOSINE RECEPTOR, ISOFORM A"/>
    <property type="match status" value="1"/>
</dbReference>
<sequence length="351" mass="38845">MSNSSNISSTTDGHLQDDLDTFLIVSKFISCSVGIPLNLSVVVAITRNRQLRNQPRNIFLLGIIFSYLVFFVPAIIELIDWKLSSMLESVCQANVAVIGPPHALLLLNMSLALIDRYVAINHPVWYRQKMTVSLASALVILSSAFIVLIVKFLYILGLGADAKNSCQMWNVHTRTLAVVLVILFSICTALNLIVYRQTPNSDDSTHRMEPMTAEGEGVEWVEFDDFGNESRINQTTSAIGSLVDDLSASIRSMPVIIHLDDVMSATEIKATRTLIVGVTSFVATAYVSVVFVSSFFACRMILGELQCGNLTWMGRYLGELSLIPAFYGSLIFLMGNQELRKTWACKNELSL</sequence>
<dbReference type="GO" id="GO:0005886">
    <property type="term" value="C:plasma membrane"/>
    <property type="evidence" value="ECO:0000318"/>
    <property type="project" value="GO_Central"/>
</dbReference>
<dbReference type="GO" id="GO:0007189">
    <property type="term" value="P:adenylate cyclase-activating G protein-coupled receptor signaling pathway"/>
    <property type="evidence" value="ECO:0000318"/>
    <property type="project" value="GO_Central"/>
</dbReference>
<dbReference type="EMBL" id="GL732592">
    <property type="protein sequence ID" value="EFX73280.1"/>
    <property type="molecule type" value="Genomic_DNA"/>
</dbReference>
<dbReference type="AlphaFoldDB" id="E9H4W3"/>
<protein>
    <recommendedName>
        <fullName evidence="12">G-protein coupled receptors family 1 profile domain-containing protein</fullName>
    </recommendedName>
</protein>
<dbReference type="PANTHER" id="PTHR24246">
    <property type="entry name" value="OLFACTORY RECEPTOR AND ADENOSINE RECEPTOR"/>
    <property type="match status" value="1"/>
</dbReference>
<evidence type="ECO:0000256" key="11">
    <source>
        <dbReference type="SAM" id="Phobius"/>
    </source>
</evidence>
<keyword evidence="6" id="KW-0297">G-protein coupled receptor</keyword>
<feature type="transmembrane region" description="Helical" evidence="11">
    <location>
        <begin position="96"/>
        <end position="114"/>
    </location>
</feature>
<dbReference type="PhylomeDB" id="E9H4W3"/>
<keyword evidence="3" id="KW-1003">Cell membrane</keyword>
<evidence type="ECO:0000313" key="14">
    <source>
        <dbReference type="Proteomes" id="UP000000305"/>
    </source>
</evidence>
<feature type="transmembrane region" description="Helical" evidence="11">
    <location>
        <begin position="58"/>
        <end position="76"/>
    </location>
</feature>
<evidence type="ECO:0000256" key="6">
    <source>
        <dbReference type="ARBA" id="ARBA00023040"/>
    </source>
</evidence>
<dbReference type="Pfam" id="PF00001">
    <property type="entry name" value="7tm_1"/>
    <property type="match status" value="1"/>
</dbReference>
<evidence type="ECO:0000256" key="10">
    <source>
        <dbReference type="ARBA" id="ARBA00023224"/>
    </source>
</evidence>
<keyword evidence="10" id="KW-0807">Transducer</keyword>
<dbReference type="GO" id="GO:0001609">
    <property type="term" value="F:G protein-coupled adenosine receptor activity"/>
    <property type="evidence" value="ECO:0000318"/>
    <property type="project" value="GO_Central"/>
</dbReference>
<evidence type="ECO:0000256" key="7">
    <source>
        <dbReference type="ARBA" id="ARBA00023136"/>
    </source>
</evidence>
<evidence type="ECO:0000256" key="8">
    <source>
        <dbReference type="ARBA" id="ARBA00023170"/>
    </source>
</evidence>
<evidence type="ECO:0000313" key="13">
    <source>
        <dbReference type="EMBL" id="EFX73280.1"/>
    </source>
</evidence>
<evidence type="ECO:0000256" key="3">
    <source>
        <dbReference type="ARBA" id="ARBA00022475"/>
    </source>
</evidence>
<name>E9H4W3_DAPPU</name>
<comment type="subcellular location">
    <subcellularLocation>
        <location evidence="1">Cell membrane</location>
        <topology evidence="1">Multi-pass membrane protein</topology>
    </subcellularLocation>
</comment>
<dbReference type="CDD" id="cd00637">
    <property type="entry name" value="7tm_classA_rhodopsin-like"/>
    <property type="match status" value="1"/>
</dbReference>
<keyword evidence="5 11" id="KW-1133">Transmembrane helix</keyword>
<evidence type="ECO:0000259" key="12">
    <source>
        <dbReference type="PROSITE" id="PS50262"/>
    </source>
</evidence>
<evidence type="ECO:0000256" key="2">
    <source>
        <dbReference type="ARBA" id="ARBA00010663"/>
    </source>
</evidence>
<gene>
    <name evidence="13" type="ORF">DAPPUDRAFT_110001</name>
</gene>
<feature type="transmembrane region" description="Helical" evidence="11">
    <location>
        <begin position="176"/>
        <end position="195"/>
    </location>
</feature>
<dbReference type="PROSITE" id="PS50262">
    <property type="entry name" value="G_PROTEIN_RECEP_F1_2"/>
    <property type="match status" value="1"/>
</dbReference>
<comment type="similarity">
    <text evidence="2">Belongs to the G-protein coupled receptor 1 family.</text>
</comment>
<dbReference type="HOGENOM" id="CLU_055342_1_0_1"/>
<keyword evidence="14" id="KW-1185">Reference proteome</keyword>
<evidence type="ECO:0000256" key="4">
    <source>
        <dbReference type="ARBA" id="ARBA00022692"/>
    </source>
</evidence>